<evidence type="ECO:0000313" key="1">
    <source>
        <dbReference type="EMBL" id="MDH2337580.1"/>
    </source>
</evidence>
<name>A0AAP4EFR7_CLOPF</name>
<reference evidence="1" key="1">
    <citation type="submission" date="2023-04" db="EMBL/GenBank/DDBJ databases">
        <title>Epidemiological investigation of Clostridium perfringens isolated from cattle.</title>
        <authorList>
            <person name="Tian R."/>
        </authorList>
    </citation>
    <scope>NUCLEOTIDE SEQUENCE</scope>
    <source>
        <strain evidence="1">ZWCP172</strain>
    </source>
</reference>
<organism evidence="1 2">
    <name type="scientific">Clostridium perfringens</name>
    <dbReference type="NCBI Taxonomy" id="1502"/>
    <lineage>
        <taxon>Bacteria</taxon>
        <taxon>Bacillati</taxon>
        <taxon>Bacillota</taxon>
        <taxon>Clostridia</taxon>
        <taxon>Eubacteriales</taxon>
        <taxon>Clostridiaceae</taxon>
        <taxon>Clostridium</taxon>
    </lineage>
</organism>
<dbReference type="Proteomes" id="UP001222958">
    <property type="component" value="Unassembled WGS sequence"/>
</dbReference>
<accession>A0AAP4EFR7</accession>
<sequence>YYVGKIGTNQYAGNSSIKGLNFNLEQQGGYMSWSVMKSSMDPTYTMIWTYANKTVGNYAGGKLHAGADIDMHNYYLRNVNFEGGGITGTLMFTQIVGMNTNGTAARWYNNSKLVFQNGILVDATWGNG</sequence>
<feature type="non-terminal residue" evidence="1">
    <location>
        <position position="1"/>
    </location>
</feature>
<comment type="caution">
    <text evidence="1">The sequence shown here is derived from an EMBL/GenBank/DDBJ whole genome shotgun (WGS) entry which is preliminary data.</text>
</comment>
<gene>
    <name evidence="1" type="ORF">QDQ28_15535</name>
</gene>
<protein>
    <submittedName>
        <fullName evidence="1">Uncharacterized protein</fullName>
    </submittedName>
</protein>
<evidence type="ECO:0000313" key="2">
    <source>
        <dbReference type="Proteomes" id="UP001222958"/>
    </source>
</evidence>
<dbReference type="AlphaFoldDB" id="A0AAP4EFR7"/>
<proteinExistence type="predicted"/>
<dbReference type="EMBL" id="JARVUX010000035">
    <property type="protein sequence ID" value="MDH2337580.1"/>
    <property type="molecule type" value="Genomic_DNA"/>
</dbReference>